<dbReference type="FunFam" id="1.10.132.60:FF:000002">
    <property type="entry name" value="DNA polymerase epsilon catalytic subunit"/>
    <property type="match status" value="1"/>
</dbReference>
<evidence type="ECO:0000256" key="11">
    <source>
        <dbReference type="ARBA" id="ARBA00022932"/>
    </source>
</evidence>
<keyword evidence="5 19" id="KW-0808">Transferase</keyword>
<dbReference type="FunFam" id="3.90.1600.10:FF:000006">
    <property type="entry name" value="DNA polymerase epsilon catalytic subunit"/>
    <property type="match status" value="1"/>
</dbReference>
<dbReference type="GO" id="GO:0003677">
    <property type="term" value="F:DNA binding"/>
    <property type="evidence" value="ECO:0007669"/>
    <property type="project" value="UniProtKB-KW"/>
</dbReference>
<dbReference type="GO" id="GO:0008270">
    <property type="term" value="F:zinc ion binding"/>
    <property type="evidence" value="ECO:0007669"/>
    <property type="project" value="UniProtKB-KW"/>
</dbReference>
<name>G4TAK9_SERID</name>
<keyword evidence="11 19" id="KW-0239">DNA-directed DNA polymerase</keyword>
<evidence type="ECO:0000256" key="1">
    <source>
        <dbReference type="ARBA" id="ARBA00001966"/>
    </source>
</evidence>
<dbReference type="GO" id="GO:0008622">
    <property type="term" value="C:epsilon DNA polymerase complex"/>
    <property type="evidence" value="ECO:0007669"/>
    <property type="project" value="InterPro"/>
</dbReference>
<comment type="catalytic activity">
    <reaction evidence="16 19">
        <text>DNA(n) + a 2'-deoxyribonucleoside 5'-triphosphate = DNA(n+1) + diphosphate</text>
        <dbReference type="Rhea" id="RHEA:22508"/>
        <dbReference type="Rhea" id="RHEA-COMP:17339"/>
        <dbReference type="Rhea" id="RHEA-COMP:17340"/>
        <dbReference type="ChEBI" id="CHEBI:33019"/>
        <dbReference type="ChEBI" id="CHEBI:61560"/>
        <dbReference type="ChEBI" id="CHEBI:173112"/>
        <dbReference type="EC" id="2.7.7.7"/>
    </reaction>
</comment>
<comment type="function">
    <text evidence="17 19">DNA polymerase II participates in chromosomal DNA replication.</text>
</comment>
<dbReference type="EMBL" id="CAFZ01000031">
    <property type="protein sequence ID" value="CCA68352.1"/>
    <property type="molecule type" value="Genomic_DNA"/>
</dbReference>
<evidence type="ECO:0000256" key="3">
    <source>
        <dbReference type="ARBA" id="ARBA00005755"/>
    </source>
</evidence>
<dbReference type="FunCoup" id="G4TAK9">
    <property type="interactions" value="324"/>
</dbReference>
<evidence type="ECO:0000256" key="9">
    <source>
        <dbReference type="ARBA" id="ARBA00022771"/>
    </source>
</evidence>
<evidence type="ECO:0000256" key="19">
    <source>
        <dbReference type="RuleBase" id="RU365029"/>
    </source>
</evidence>
<evidence type="ECO:0000313" key="23">
    <source>
        <dbReference type="Proteomes" id="UP000007148"/>
    </source>
</evidence>
<evidence type="ECO:0000256" key="6">
    <source>
        <dbReference type="ARBA" id="ARBA00022695"/>
    </source>
</evidence>
<sequence length="2263" mass="257086">MPPVFGLVPTYRGRGRGRGSNAHYGRSRGFFRGRGHGRSDGQNTNVPARGDDGTQLEDRFESIRMYDEIDEKLGFGRVQEGSAREGWLVNMHPTTIRTDEWASGRAAVDFYFIQDDGGMFKCTYAYDPYFYIACKVGLENTIEEWLTKKYEGLLLKVVRERKEDLKMPNHLLAHPRLFLQLVFRNVTDLLAVRRDLMPLALANSAKMNAIDAYAEVVNAEAAASARIAVDGDDVNTTAWSMDVDSGQSTKKGSGDRDPREGIIDIREFDVPYYLRVAIDNDIRVGLWYSVAMESGQPTLTRLVDRVKRAEPVVMAYDIETTKAPLKFPDQAVDQVMMISYMIDAQGYLIVNRDIVSEDIEDFEYTPKDGYEGPFTTFNEPDEEATIRRFFEHIQSAKPTVMATFNGDSFDFPFLAARARVHGIDMYLETGFAKDSEDEFKSRQCIHMDCFRWVKRDSYLPQGSQGLKAVTKAKLGYNPVELDPELMTPYALEHPQELAQYSVSDAVATYYLYMKYVHPFIFSLCNIIPLNPDEVLRKGSGTLCETLLMVEAYKAHIIMPNRHEEHFGNMFEGHLLASETYVGGHVEALEAGVFRSDIPTHFKLVPATVQKLIDDLDHALKFCIQTESGLELDQVSNFEEIKGKIQSILEEMRDNPNRTDKPLIYHLDVAAMYPNIMLSNRLQPDSMIDESACAVCDFNHEDKQCARKLEWAWRGEFFPAQRDELNMIKHALYQETFPGKFKGGPPRKFSDLSSTEQTALIHKRLGDYSRRVYKKVKDTRIITRESIVCQRENPFYIDTVRSFRDRRYEYKGLHKMWKKNLDKALGGGELAEIEEAKKMIVLYDSLQLAHKCILNSFYGYVMRKGARWHSMEMAGITCLTGAKIIQMARKLVDDIGRPLELDTDGIWCMLPGIFPENFSFKLVNGKSLGFSYPCTMLNHLVHAGFTNHQYHTLVNGKYEVKSENSIFFELDGPYKAMILPSSKEEDKLLKKRYAVFNDDGSLAELKGFEVKRRGELQLIKIFQSQIFEKFLLGTTTEECYAAVAKVADQWLDVLFSKAVALDDEELVELIAENRSMSKTLQEYGAQKSTSISTAKRLAEFLGDQMVKDKGLACKFIISAKPFGAPVTERAVPVAIFSAAESIKRLYLRKWLKDNSLVNFDLRNILDWDYYIERLGSVIQKLITIPAAMQGVSNPVPRIRHPDWLSRRVATAQDRFQQHKLTNFFKSGPARIKQPKNRDMESGNDENSDEGDGSMDIEDISQPSKAPKPKVAVVNRKVAGDKTTTKPVPKPLPNPTVNYSAWLKAIRPVWKEARTSRLQAAGVSNLPSIFKGAHQPIVRSAAWDVIQIRPTRRQGRFMMWLGTETDVVQVALRIKRQFYINLKSPPVTTGPHATFSPDYDTERVNKILPRNHPSQHLYQISVTEDVYKSNVGHFAHLMHNPQTDGVYETQISLPMRAVLQLGTSCSITSGQEITLSRARDTGFDLHQLEPASTSLQRRPYLDSGRRFKYNFLFHSCSSDNDVHVFALFGDKTVASIHIVDPASRRGGFSRLSEAYMFMLEQHRQRSQPSVIDYTDTMEFTVSYHSNDTTAMKALNRELGLAEYKAKILTLASRKDLGYYETGIAAISNLPVLRMASNRNTSLDRLDWQRVAIQGFLSHYFAFGEWLRDSIDNSVYYDVPIGNTPTDQSLFFMDVAFARKLMKQDMVLWWSPGMKPDLGGRETDGSAGGLSEDVTSPETSRPGCYTNVCLLIEMRNLAVDAVLQSSLVNELEGSGGTTSFEAITHTLEDYANGEPHSSVTLGDSVLSPQVFFILKNLVKGWMLDKAGSAESPAEIAVAFFWRWISSPSSHMYDLGIHRFIHGLMTKTFFQLQAEFKRLGSTVIYADFGQILLLTSKPPGNATAYATYITTAVLSNELFKHLYLHTDRYYDFLLYLDSANQGGIVCVDPRAKEPSPTPCMSNTWNIQAFLPPAIQSTFHQEISRFILDYYRIRTKHTAAGKTPMRVLNPNYTTGVQPDERFVQEQDEIKSYISRKLTRRLLAVVHKIVQQHRSAMMGEEPDLDYDFPVLPGSYLTFTNPALEFVKSLCEVFGLAKEYSIEIGLMRRSLLDIVGVREFAEEATWRQPCQSFKLSMVICHYCNQMRDFDFCRDVDLLPQPGKDGGVAKVSHRWACASCDTEYDRRAIERSMIDVVRRMELSFQVQDLKCTKCKRIKVDNLNLHCQCSGNVHWTVGKAEARRKLRTIVNVAVVHNLAMLKAYTSQVLESW</sequence>
<keyword evidence="6 19" id="KW-0548">Nucleotidyltransferase</keyword>
<accession>G4TAK9</accession>
<dbReference type="GO" id="GO:0003887">
    <property type="term" value="F:DNA-directed DNA polymerase activity"/>
    <property type="evidence" value="ECO:0007669"/>
    <property type="project" value="UniProtKB-KW"/>
</dbReference>
<feature type="region of interest" description="Disordered" evidence="20">
    <location>
        <begin position="238"/>
        <end position="258"/>
    </location>
</feature>
<dbReference type="InterPro" id="IPR043502">
    <property type="entry name" value="DNA/RNA_pol_sf"/>
</dbReference>
<feature type="domain" description="DNA polymerase epsilon catalytic subunit A C-terminal" evidence="21">
    <location>
        <begin position="1548"/>
        <end position="1940"/>
    </location>
</feature>
<evidence type="ECO:0000256" key="17">
    <source>
        <dbReference type="ARBA" id="ARBA00057054"/>
    </source>
</evidence>
<dbReference type="SUPFAM" id="SSF56672">
    <property type="entry name" value="DNA/RNA polymerases"/>
    <property type="match status" value="1"/>
</dbReference>
<dbReference type="OrthoDB" id="10060449at2759"/>
<evidence type="ECO:0000256" key="7">
    <source>
        <dbReference type="ARBA" id="ARBA00022705"/>
    </source>
</evidence>
<dbReference type="Gene3D" id="3.30.342.10">
    <property type="entry name" value="DNA Polymerase, chain B, domain 1"/>
    <property type="match status" value="1"/>
</dbReference>
<keyword evidence="12 19" id="KW-0408">Iron</keyword>
<dbReference type="GO" id="GO:0006297">
    <property type="term" value="P:nucleotide-excision repair, DNA gap filling"/>
    <property type="evidence" value="ECO:0007669"/>
    <property type="project" value="TreeGrafter"/>
</dbReference>
<evidence type="ECO:0000256" key="18">
    <source>
        <dbReference type="ARBA" id="ARBA00065544"/>
    </source>
</evidence>
<dbReference type="InterPro" id="IPR029703">
    <property type="entry name" value="POL2"/>
</dbReference>
<dbReference type="InterPro" id="IPR042087">
    <property type="entry name" value="DNA_pol_B_thumb"/>
</dbReference>
<evidence type="ECO:0000256" key="20">
    <source>
        <dbReference type="SAM" id="MobiDB-lite"/>
    </source>
</evidence>
<keyword evidence="15 19" id="KW-0539">Nucleus</keyword>
<dbReference type="GO" id="GO:0000166">
    <property type="term" value="F:nucleotide binding"/>
    <property type="evidence" value="ECO:0007669"/>
    <property type="project" value="InterPro"/>
</dbReference>
<keyword evidence="10 19" id="KW-0862">Zinc</keyword>
<comment type="caution">
    <text evidence="22">The sequence shown here is derived from an EMBL/GenBank/DDBJ whole genome shotgun (WGS) entry which is preliminary data.</text>
</comment>
<evidence type="ECO:0000256" key="16">
    <source>
        <dbReference type="ARBA" id="ARBA00049244"/>
    </source>
</evidence>
<evidence type="ECO:0000256" key="10">
    <source>
        <dbReference type="ARBA" id="ARBA00022833"/>
    </source>
</evidence>
<feature type="region of interest" description="Disordered" evidence="20">
    <location>
        <begin position="1"/>
        <end position="53"/>
    </location>
</feature>
<evidence type="ECO:0000256" key="8">
    <source>
        <dbReference type="ARBA" id="ARBA00022723"/>
    </source>
</evidence>
<dbReference type="InParanoid" id="G4TAK9"/>
<evidence type="ECO:0000259" key="21">
    <source>
        <dbReference type="SMART" id="SM01159"/>
    </source>
</evidence>
<comment type="subunit">
    <text evidence="18">Heterotetramer. Consists of 4 subunits: POL2, DPB2, DPB3 and DPB4.</text>
</comment>
<dbReference type="eggNOG" id="KOG1798">
    <property type="taxonomic scope" value="Eukaryota"/>
</dbReference>
<dbReference type="InterPro" id="IPR023211">
    <property type="entry name" value="DNA_pol_palm_dom_sf"/>
</dbReference>
<dbReference type="Pfam" id="PF03104">
    <property type="entry name" value="DNA_pol_B_exo1"/>
    <property type="match status" value="1"/>
</dbReference>
<dbReference type="CDD" id="cd05779">
    <property type="entry name" value="DNA_polB_epsilon_exo"/>
    <property type="match status" value="1"/>
</dbReference>
<protein>
    <recommendedName>
        <fullName evidence="19">DNA polymerase epsilon catalytic subunit</fullName>
        <ecNumber evidence="19">2.7.7.7</ecNumber>
    </recommendedName>
</protein>
<dbReference type="InterPro" id="IPR013697">
    <property type="entry name" value="DNA_pol_e_suA_C"/>
</dbReference>
<keyword evidence="9 19" id="KW-0863">Zinc-finger</keyword>
<dbReference type="Pfam" id="PF22912">
    <property type="entry name" value="zf-DPOE"/>
    <property type="match status" value="1"/>
</dbReference>
<keyword evidence="13 19" id="KW-0411">Iron-sulfur</keyword>
<dbReference type="CDD" id="cd05535">
    <property type="entry name" value="POLBc_epsilon"/>
    <property type="match status" value="1"/>
</dbReference>
<evidence type="ECO:0000256" key="13">
    <source>
        <dbReference type="ARBA" id="ARBA00023014"/>
    </source>
</evidence>
<feature type="region of interest" description="Disordered" evidence="20">
    <location>
        <begin position="1225"/>
        <end position="1291"/>
    </location>
</feature>
<keyword evidence="4 19" id="KW-0004">4Fe-4S</keyword>
<evidence type="ECO:0000256" key="4">
    <source>
        <dbReference type="ARBA" id="ARBA00022485"/>
    </source>
</evidence>
<evidence type="ECO:0000256" key="14">
    <source>
        <dbReference type="ARBA" id="ARBA00023125"/>
    </source>
</evidence>
<reference evidence="22 23" key="1">
    <citation type="journal article" date="2011" name="PLoS Pathog.">
        <title>Endophytic Life Strategies Decoded by Genome and Transcriptome Analyses of the Mutualistic Root Symbiont Piriformospora indica.</title>
        <authorList>
            <person name="Zuccaro A."/>
            <person name="Lahrmann U."/>
            <person name="Guldener U."/>
            <person name="Langen G."/>
            <person name="Pfiffi S."/>
            <person name="Biedenkopf D."/>
            <person name="Wong P."/>
            <person name="Samans B."/>
            <person name="Grimm C."/>
            <person name="Basiewicz M."/>
            <person name="Murat C."/>
            <person name="Martin F."/>
            <person name="Kogel K.H."/>
        </authorList>
    </citation>
    <scope>NUCLEOTIDE SEQUENCE [LARGE SCALE GENOMIC DNA]</scope>
    <source>
        <strain evidence="22 23">DSM 11827</strain>
    </source>
</reference>
<dbReference type="EC" id="2.7.7.7" evidence="19"/>
<evidence type="ECO:0000256" key="12">
    <source>
        <dbReference type="ARBA" id="ARBA00023004"/>
    </source>
</evidence>
<dbReference type="SMART" id="SM00486">
    <property type="entry name" value="POLBc"/>
    <property type="match status" value="1"/>
</dbReference>
<dbReference type="GO" id="GO:0006272">
    <property type="term" value="P:leading strand elongation"/>
    <property type="evidence" value="ECO:0007669"/>
    <property type="project" value="TreeGrafter"/>
</dbReference>
<comment type="similarity">
    <text evidence="3 19">Belongs to the DNA polymerase type-B family.</text>
</comment>
<dbReference type="Pfam" id="PF22634">
    <property type="entry name" value="POL2_thumb"/>
    <property type="match status" value="1"/>
</dbReference>
<proteinExistence type="inferred from homology"/>
<gene>
    <name evidence="22" type="ORF">PIIN_02218</name>
</gene>
<evidence type="ECO:0000256" key="15">
    <source>
        <dbReference type="ARBA" id="ARBA00023242"/>
    </source>
</evidence>
<dbReference type="Proteomes" id="UP000007148">
    <property type="component" value="Unassembled WGS sequence"/>
</dbReference>
<dbReference type="PANTHER" id="PTHR10670">
    <property type="entry name" value="DNA POLYMERASE EPSILON CATALYTIC SUBUNIT A"/>
    <property type="match status" value="1"/>
</dbReference>
<dbReference type="STRING" id="1109443.G4TAK9"/>
<dbReference type="GO" id="GO:0045004">
    <property type="term" value="P:DNA replication proofreading"/>
    <property type="evidence" value="ECO:0007669"/>
    <property type="project" value="TreeGrafter"/>
</dbReference>
<dbReference type="InterPro" id="IPR036397">
    <property type="entry name" value="RNaseH_sf"/>
</dbReference>
<evidence type="ECO:0000256" key="5">
    <source>
        <dbReference type="ARBA" id="ARBA00022679"/>
    </source>
</evidence>
<dbReference type="HOGENOM" id="CLU_000556_0_1_1"/>
<keyword evidence="7 19" id="KW-0235">DNA replication</keyword>
<evidence type="ECO:0000256" key="2">
    <source>
        <dbReference type="ARBA" id="ARBA00004123"/>
    </source>
</evidence>
<dbReference type="SUPFAM" id="SSF53098">
    <property type="entry name" value="Ribonuclease H-like"/>
    <property type="match status" value="1"/>
</dbReference>
<dbReference type="GO" id="GO:0008310">
    <property type="term" value="F:single-stranded DNA 3'-5' DNA exonuclease activity"/>
    <property type="evidence" value="ECO:0007669"/>
    <property type="project" value="TreeGrafter"/>
</dbReference>
<dbReference type="Gene3D" id="1.10.132.60">
    <property type="entry name" value="DNA polymerase family B, C-terminal domain"/>
    <property type="match status" value="1"/>
</dbReference>
<dbReference type="Pfam" id="PF08490">
    <property type="entry name" value="DUF1744"/>
    <property type="match status" value="1"/>
</dbReference>
<dbReference type="InterPro" id="IPR006172">
    <property type="entry name" value="DNA-dir_DNA_pol_B"/>
</dbReference>
<dbReference type="GO" id="GO:0000278">
    <property type="term" value="P:mitotic cell cycle"/>
    <property type="evidence" value="ECO:0007669"/>
    <property type="project" value="TreeGrafter"/>
</dbReference>
<dbReference type="FunFam" id="3.30.420.10:FF:000010">
    <property type="entry name" value="DNA polymerase epsilon catalytic subunit"/>
    <property type="match status" value="1"/>
</dbReference>
<dbReference type="InterPro" id="IPR006133">
    <property type="entry name" value="DNA-dir_DNA_pol_B_exonuc"/>
</dbReference>
<dbReference type="InterPro" id="IPR012337">
    <property type="entry name" value="RNaseH-like_sf"/>
</dbReference>
<feature type="compositionally biased region" description="Acidic residues" evidence="20">
    <location>
        <begin position="1240"/>
        <end position="1257"/>
    </location>
</feature>
<dbReference type="GO" id="GO:0006287">
    <property type="term" value="P:base-excision repair, gap-filling"/>
    <property type="evidence" value="ECO:0007669"/>
    <property type="project" value="TreeGrafter"/>
</dbReference>
<dbReference type="GO" id="GO:0051539">
    <property type="term" value="F:4 iron, 4 sulfur cluster binding"/>
    <property type="evidence" value="ECO:0007669"/>
    <property type="project" value="UniProtKB-KW"/>
</dbReference>
<dbReference type="OMA" id="MLDQCRY"/>
<keyword evidence="23" id="KW-1185">Reference proteome</keyword>
<organism evidence="22 23">
    <name type="scientific">Serendipita indica (strain DSM 11827)</name>
    <name type="common">Root endophyte fungus</name>
    <name type="synonym">Piriformospora indica</name>
    <dbReference type="NCBI Taxonomy" id="1109443"/>
    <lineage>
        <taxon>Eukaryota</taxon>
        <taxon>Fungi</taxon>
        <taxon>Dikarya</taxon>
        <taxon>Basidiomycota</taxon>
        <taxon>Agaricomycotina</taxon>
        <taxon>Agaricomycetes</taxon>
        <taxon>Sebacinales</taxon>
        <taxon>Serendipitaceae</taxon>
        <taxon>Serendipita</taxon>
    </lineage>
</organism>
<dbReference type="InterPro" id="IPR054475">
    <property type="entry name" value="Znf-DPOE"/>
</dbReference>
<dbReference type="Pfam" id="PF23250">
    <property type="entry name" value="zf_DPOE_2"/>
    <property type="match status" value="1"/>
</dbReference>
<dbReference type="InterPro" id="IPR055191">
    <property type="entry name" value="POL2_thumb"/>
</dbReference>
<keyword evidence="14 19" id="KW-0238">DNA-binding</keyword>
<evidence type="ECO:0000313" key="22">
    <source>
        <dbReference type="EMBL" id="CCA68352.1"/>
    </source>
</evidence>
<keyword evidence="8 19" id="KW-0479">Metal-binding</keyword>
<feature type="compositionally biased region" description="Polar residues" evidence="20">
    <location>
        <begin position="238"/>
        <end position="251"/>
    </location>
</feature>
<dbReference type="PANTHER" id="PTHR10670:SF0">
    <property type="entry name" value="DNA POLYMERASE EPSILON CATALYTIC SUBUNIT A"/>
    <property type="match status" value="1"/>
</dbReference>
<feature type="region of interest" description="Disordered" evidence="20">
    <location>
        <begin position="1717"/>
        <end position="1737"/>
    </location>
</feature>
<comment type="cofactor">
    <cofactor evidence="1 19">
        <name>[4Fe-4S] cluster</name>
        <dbReference type="ChEBI" id="CHEBI:49883"/>
    </cofactor>
</comment>
<dbReference type="Gene3D" id="3.30.420.10">
    <property type="entry name" value="Ribonuclease H-like superfamily/Ribonuclease H"/>
    <property type="match status" value="1"/>
</dbReference>
<feature type="compositionally biased region" description="Basic residues" evidence="20">
    <location>
        <begin position="25"/>
        <end position="36"/>
    </location>
</feature>
<dbReference type="Gene3D" id="3.90.1600.10">
    <property type="entry name" value="Palm domain of DNA polymerase"/>
    <property type="match status" value="1"/>
</dbReference>
<dbReference type="SMART" id="SM01159">
    <property type="entry name" value="DUF1744"/>
    <property type="match status" value="1"/>
</dbReference>
<comment type="subcellular location">
    <subcellularLocation>
        <location evidence="2 19">Nucleus</location>
    </subcellularLocation>
</comment>